<comment type="caution">
    <text evidence="7">The sequence shown here is derived from an EMBL/GenBank/DDBJ whole genome shotgun (WGS) entry which is preliminary data.</text>
</comment>
<dbReference type="EMBL" id="PPFX01000024">
    <property type="protein sequence ID" value="PNU19708.1"/>
    <property type="molecule type" value="Genomic_DNA"/>
</dbReference>
<dbReference type="OrthoDB" id="9802833at2"/>
<keyword evidence="3" id="KW-0540">Nuclease</keyword>
<keyword evidence="1" id="KW-0597">Phosphoprotein</keyword>
<dbReference type="GO" id="GO:0016787">
    <property type="term" value="F:hydrolase activity"/>
    <property type="evidence" value="ECO:0007669"/>
    <property type="project" value="UniProtKB-KW"/>
</dbReference>
<dbReference type="PANTHER" id="PTHR34139:SF1">
    <property type="entry name" value="RNASE MJ1380-RELATED"/>
    <property type="match status" value="1"/>
</dbReference>
<dbReference type="GO" id="GO:0004540">
    <property type="term" value="F:RNA nuclease activity"/>
    <property type="evidence" value="ECO:0007669"/>
    <property type="project" value="InterPro"/>
</dbReference>
<evidence type="ECO:0000256" key="6">
    <source>
        <dbReference type="ARBA" id="ARBA00024207"/>
    </source>
</evidence>
<dbReference type="Proteomes" id="UP000236340">
    <property type="component" value="Unassembled WGS sequence"/>
</dbReference>
<evidence type="ECO:0000256" key="5">
    <source>
        <dbReference type="ARBA" id="ARBA00022801"/>
    </source>
</evidence>
<evidence type="ECO:0000313" key="7">
    <source>
        <dbReference type="EMBL" id="PNU19708.1"/>
    </source>
</evidence>
<dbReference type="InterPro" id="IPR037038">
    <property type="entry name" value="HepT-like_sf"/>
</dbReference>
<accession>A0A2K2H8S5</accession>
<keyword evidence="4" id="KW-0547">Nucleotide-binding</keyword>
<protein>
    <submittedName>
        <fullName evidence="7">DUF86 domain-containing protein</fullName>
    </submittedName>
</protein>
<proteinExistence type="inferred from homology"/>
<name>A0A2K2H8S5_9BACT</name>
<evidence type="ECO:0000256" key="3">
    <source>
        <dbReference type="ARBA" id="ARBA00022722"/>
    </source>
</evidence>
<comment type="similarity">
    <text evidence="6">Belongs to the HepT RNase toxin family.</text>
</comment>
<evidence type="ECO:0000256" key="1">
    <source>
        <dbReference type="ARBA" id="ARBA00022553"/>
    </source>
</evidence>
<dbReference type="AlphaFoldDB" id="A0A2K2H8S5"/>
<dbReference type="PANTHER" id="PTHR34139">
    <property type="entry name" value="UPF0331 PROTEIN MJ0127"/>
    <property type="match status" value="1"/>
</dbReference>
<gene>
    <name evidence="7" type="ORF">C2E25_10970</name>
</gene>
<dbReference type="Pfam" id="PF01934">
    <property type="entry name" value="HepT-like"/>
    <property type="match status" value="1"/>
</dbReference>
<sequence length="112" mass="12773">MSEGREVTDYLIDILQCLEEIEEFTTGFDFQTFSSDRKTINAVLRSLEVMGEAAKHIPEAIRQVSPEIPWKSMAGLRDVLIHDYMGVDLRTVWNVVQDRLPGLPPLLKKLIS</sequence>
<dbReference type="Gene3D" id="1.20.120.580">
    <property type="entry name" value="bsu32300-like"/>
    <property type="match status" value="1"/>
</dbReference>
<keyword evidence="2" id="KW-1277">Toxin-antitoxin system</keyword>
<reference evidence="7 8" key="1">
    <citation type="journal article" date="2018" name="Genome Announc.">
        <title>Genome Sequence of Geothermobacter sp. HR-1 Iron Reducer from the Loihi Seamount.</title>
        <authorList>
            <person name="Smith H."/>
            <person name="Abuyen K."/>
            <person name="Tremblay J."/>
            <person name="Savalia P."/>
            <person name="Perez-Rodriguez I."/>
            <person name="Emerson D."/>
            <person name="Tully B."/>
            <person name="Amend J."/>
        </authorList>
    </citation>
    <scope>NUCLEOTIDE SEQUENCE [LARGE SCALE GENOMIC DNA]</scope>
    <source>
        <strain evidence="7 8">HR-1</strain>
    </source>
</reference>
<dbReference type="GO" id="GO:0000166">
    <property type="term" value="F:nucleotide binding"/>
    <property type="evidence" value="ECO:0007669"/>
    <property type="project" value="UniProtKB-KW"/>
</dbReference>
<dbReference type="InterPro" id="IPR051813">
    <property type="entry name" value="HepT_RNase_toxin"/>
</dbReference>
<evidence type="ECO:0000313" key="8">
    <source>
        <dbReference type="Proteomes" id="UP000236340"/>
    </source>
</evidence>
<dbReference type="GO" id="GO:0110001">
    <property type="term" value="C:toxin-antitoxin complex"/>
    <property type="evidence" value="ECO:0007669"/>
    <property type="project" value="InterPro"/>
</dbReference>
<keyword evidence="5" id="KW-0378">Hydrolase</keyword>
<evidence type="ECO:0000256" key="4">
    <source>
        <dbReference type="ARBA" id="ARBA00022741"/>
    </source>
</evidence>
<dbReference type="RefSeq" id="WP_103115781.1">
    <property type="nucleotide sequence ID" value="NZ_PPFX01000024.1"/>
</dbReference>
<dbReference type="InterPro" id="IPR008201">
    <property type="entry name" value="HepT-like"/>
</dbReference>
<evidence type="ECO:0000256" key="2">
    <source>
        <dbReference type="ARBA" id="ARBA00022649"/>
    </source>
</evidence>
<organism evidence="7 8">
    <name type="scientific">Geothermobacter hydrogeniphilus</name>
    <dbReference type="NCBI Taxonomy" id="1969733"/>
    <lineage>
        <taxon>Bacteria</taxon>
        <taxon>Pseudomonadati</taxon>
        <taxon>Thermodesulfobacteriota</taxon>
        <taxon>Desulfuromonadia</taxon>
        <taxon>Desulfuromonadales</taxon>
        <taxon>Geothermobacteraceae</taxon>
        <taxon>Geothermobacter</taxon>
    </lineage>
</organism>